<feature type="compositionally biased region" description="Low complexity" evidence="1">
    <location>
        <begin position="679"/>
        <end position="691"/>
    </location>
</feature>
<dbReference type="RefSeq" id="WP_006979622.1">
    <property type="nucleotide sequence ID" value="NZ_ABVL01000005.1"/>
</dbReference>
<dbReference type="eggNOG" id="ENOG5032VJ4">
    <property type="taxonomic scope" value="Bacteria"/>
</dbReference>
<keyword evidence="4" id="KW-1185">Reference proteome</keyword>
<evidence type="ECO:0000313" key="4">
    <source>
        <dbReference type="Proteomes" id="UP000005824"/>
    </source>
</evidence>
<feature type="compositionally biased region" description="Low complexity" evidence="1">
    <location>
        <begin position="608"/>
        <end position="621"/>
    </location>
</feature>
<feature type="compositionally biased region" description="Pro residues" evidence="1">
    <location>
        <begin position="622"/>
        <end position="651"/>
    </location>
</feature>
<name>B4D059_9BACT</name>
<feature type="compositionally biased region" description="Pro residues" evidence="1">
    <location>
        <begin position="596"/>
        <end position="607"/>
    </location>
</feature>
<evidence type="ECO:0000313" key="3">
    <source>
        <dbReference type="EMBL" id="EDY20373.1"/>
    </source>
</evidence>
<feature type="region of interest" description="Disordered" evidence="1">
    <location>
        <begin position="592"/>
        <end position="699"/>
    </location>
</feature>
<dbReference type="EMBL" id="ABVL01000005">
    <property type="protein sequence ID" value="EDY20373.1"/>
    <property type="molecule type" value="Genomic_DNA"/>
</dbReference>
<feature type="domain" description="DUF4340" evidence="2">
    <location>
        <begin position="375"/>
        <end position="535"/>
    </location>
</feature>
<sequence precursor="true">MKLKNTLILVIVAAAIFAFIHFFESKQPTTQESTASAGRVVQFDRDKITGITIKNTDTKIDLHKKDGAWFLDAPIKDHADSMAINQLFTTAEALKSEEAIPTDKGDGKDMLKEFGLANSETRLTFTGGDKPVEILIGKDAAVEGKVYARVEGSKTAHIISNDLKNQISKKVDEFRDHKLTNVVTTQVDKFLLKTSTGEIELDKKDQHWSLDKPFKARANDQKAGDLVSEIANAQVESFVTDTANLATYGLQEPRGTVTLTTEGSKEPVVVQIGKAVEKEKDKIYAKVSTRDVVLVIPKSLEKLLLTTPNEVRDRNLVRFSPDIVDRINIESPGKEKIVLARKGETWVRKADGKDVTINSAAAAKLLTELQTEQVTKFVADVATDLPKYGLDQPQATVTLSSYSSENTAETKAGEKPIVSILFGKVEGDDVYAKLDDEVFVVSIPKSFLGYAMTDPLQWQELTIFKNKAEDVTNLEVAREGLPTLTLERDKDKKWVLAKGDGKVNQINVESLVNTLSTLRAVRWIGATAPDQGLAQPQETLSFKTTRGSGKLQLGGVSPDMLTYASAEGLTGTFGLSKPDVTAMELPLLEGARATPAPAPGTATPPPSATSAPATAPVTTTPAPAPAATPATPAPAPATPPAPKDTPEPAPAKPENGSAQPAAPTPATPPAQPANPPSADPATSTAPAPTAPEKADKAEK</sequence>
<dbReference type="STRING" id="497964.CfE428DRAFT_2297"/>
<feature type="domain" description="DUF4340" evidence="2">
    <location>
        <begin position="69"/>
        <end position="253"/>
    </location>
</feature>
<organism evidence="3 4">
    <name type="scientific">Chthoniobacter flavus Ellin428</name>
    <dbReference type="NCBI Taxonomy" id="497964"/>
    <lineage>
        <taxon>Bacteria</taxon>
        <taxon>Pseudomonadati</taxon>
        <taxon>Verrucomicrobiota</taxon>
        <taxon>Spartobacteria</taxon>
        <taxon>Chthoniobacterales</taxon>
        <taxon>Chthoniobacteraceae</taxon>
        <taxon>Chthoniobacter</taxon>
    </lineage>
</organism>
<gene>
    <name evidence="3" type="ORF">CfE428DRAFT_2297</name>
</gene>
<evidence type="ECO:0000259" key="2">
    <source>
        <dbReference type="Pfam" id="PF14238"/>
    </source>
</evidence>
<proteinExistence type="predicted"/>
<protein>
    <recommendedName>
        <fullName evidence="2">DUF4340 domain-containing protein</fullName>
    </recommendedName>
</protein>
<evidence type="ECO:0000256" key="1">
    <source>
        <dbReference type="SAM" id="MobiDB-lite"/>
    </source>
</evidence>
<feature type="compositionally biased region" description="Pro residues" evidence="1">
    <location>
        <begin position="662"/>
        <end position="678"/>
    </location>
</feature>
<dbReference type="InterPro" id="IPR025641">
    <property type="entry name" value="DUF4340"/>
</dbReference>
<dbReference type="AlphaFoldDB" id="B4D059"/>
<dbReference type="Proteomes" id="UP000005824">
    <property type="component" value="Unassembled WGS sequence"/>
</dbReference>
<comment type="caution">
    <text evidence="3">The sequence shown here is derived from an EMBL/GenBank/DDBJ whole genome shotgun (WGS) entry which is preliminary data.</text>
</comment>
<dbReference type="InParanoid" id="B4D059"/>
<dbReference type="Pfam" id="PF14238">
    <property type="entry name" value="DUF4340"/>
    <property type="match status" value="2"/>
</dbReference>
<reference evidence="3 4" key="1">
    <citation type="journal article" date="2011" name="J. Bacteriol.">
        <title>Genome sequence of Chthoniobacter flavus Ellin428, an aerobic heterotrophic soil bacterium.</title>
        <authorList>
            <person name="Kant R."/>
            <person name="van Passel M.W."/>
            <person name="Palva A."/>
            <person name="Lucas S."/>
            <person name="Lapidus A."/>
            <person name="Glavina Del Rio T."/>
            <person name="Dalin E."/>
            <person name="Tice H."/>
            <person name="Bruce D."/>
            <person name="Goodwin L."/>
            <person name="Pitluck S."/>
            <person name="Larimer F.W."/>
            <person name="Land M.L."/>
            <person name="Hauser L."/>
            <person name="Sangwan P."/>
            <person name="de Vos W.M."/>
            <person name="Janssen P.H."/>
            <person name="Smidt H."/>
        </authorList>
    </citation>
    <scope>NUCLEOTIDE SEQUENCE [LARGE SCALE GENOMIC DNA]</scope>
    <source>
        <strain evidence="3 4">Ellin428</strain>
    </source>
</reference>
<accession>B4D059</accession>